<dbReference type="OrthoDB" id="8611334at2"/>
<dbReference type="RefSeq" id="WP_095062552.1">
    <property type="nucleotide sequence ID" value="NZ_CP123447.1"/>
</dbReference>
<proteinExistence type="predicted"/>
<sequence>MKTAQLFQSDFSAETTLRQCCLITDGNAHRTDLCVNPIGFTHKDLLSEAMLPEIRTVAMLIAASRCDLSKNSPATFTDEMDWFAARILVLRVRAFHLDVKLNAMLQTANERAKAFAQKLNLPFQAAAIRPSLHLKRPANMLLMECDLTGVARESVFDNSRAVRALIQGVKLAA</sequence>
<organism evidence="1">
    <name type="scientific">Kingella negevensis</name>
    <dbReference type="NCBI Taxonomy" id="1522312"/>
    <lineage>
        <taxon>Bacteria</taxon>
        <taxon>Pseudomonadati</taxon>
        <taxon>Pseudomonadota</taxon>
        <taxon>Betaproteobacteria</taxon>
        <taxon>Neisseriales</taxon>
        <taxon>Neisseriaceae</taxon>
        <taxon>Kingella</taxon>
    </lineage>
</organism>
<evidence type="ECO:0000313" key="2">
    <source>
        <dbReference type="EMBL" id="SNB67525.1"/>
    </source>
</evidence>
<dbReference type="AlphaFoldDB" id="A0A238HFA9"/>
<name>A0A238HFA9_9NEIS</name>
<dbReference type="Proteomes" id="UP000215450">
    <property type="component" value="Unassembled WGS sequence"/>
</dbReference>
<keyword evidence="3" id="KW-1185">Reference proteome</keyword>
<dbReference type="EMBL" id="FXUV02000021">
    <property type="protein sequence ID" value="SNB67525.1"/>
    <property type="molecule type" value="Genomic_DNA"/>
</dbReference>
<gene>
    <name evidence="1" type="ORF">KEBURONENSIS_00201</name>
</gene>
<dbReference type="EMBL" id="FXUV01000019">
    <property type="protein sequence ID" value="SMQ12318.1"/>
    <property type="molecule type" value="Genomic_DNA"/>
</dbReference>
<protein>
    <submittedName>
        <fullName evidence="1">Uncharacterized protein</fullName>
    </submittedName>
</protein>
<reference evidence="1" key="1">
    <citation type="submission" date="2017-05" db="EMBL/GenBank/DDBJ databases">
        <authorList>
            <person name="Song R."/>
            <person name="Chenine A.L."/>
            <person name="Ruprecht R.M."/>
        </authorList>
    </citation>
    <scope>NUCLEOTIDE SEQUENCE</scope>
    <source>
        <strain evidence="1">Kingella_eburonensis</strain>
    </source>
</reference>
<accession>A0A238HFA9</accession>
<evidence type="ECO:0000313" key="1">
    <source>
        <dbReference type="EMBL" id="SMQ12318.1"/>
    </source>
</evidence>
<evidence type="ECO:0000313" key="3">
    <source>
        <dbReference type="Proteomes" id="UP000215450"/>
    </source>
</evidence>
<reference evidence="2 3" key="2">
    <citation type="submission" date="2017-06" db="EMBL/GenBank/DDBJ databases">
        <authorList>
            <person name="Kim H.J."/>
            <person name="Triplett B.A."/>
        </authorList>
    </citation>
    <scope>NUCLEOTIDE SEQUENCE [LARGE SCALE GENOMIC DNA]</scope>
    <source>
        <strain evidence="2">Kingella_eburonensis</strain>
    </source>
</reference>